<dbReference type="GeneID" id="54303385"/>
<dbReference type="PANTHER" id="PTHR43187:SF1">
    <property type="entry name" value="GLUTAMINE AMIDOTRANSFERASE DUG3-RELATED"/>
    <property type="match status" value="1"/>
</dbReference>
<dbReference type="SUPFAM" id="SSF56235">
    <property type="entry name" value="N-terminal nucleophile aminohydrolases (Ntn hydrolases)"/>
    <property type="match status" value="1"/>
</dbReference>
<sequence length="317" mass="35736">MCWFAYLSPHEDVLLEDVLITPARSIMHQFNIDGVGIAWYTWAQEDFIATTKSGRPALFKTISPPLNDINFRSLCLNTSTRVCFAHIRAPASGAPATAVNCHPFIFGRHTIMHAGHVSDYVSIRRQLTLEISDVAFAHIRGATDSEHLAALYMTYLCEGLDQAGAIAWDEKYPLDRMYEALKRVVTTVMAVQHRVLGRAAAKANSLNLAVTDGVRLVAFRFRNHVREDPPTLYFSTHAGVTLNRKYPDHPDQGIDNPAPLRPVEWYPRHVVLASEPLTYKDEDWGLVKRNCAVLVNEDGTMVMGEIEYDAEKWDVRE</sequence>
<dbReference type="AlphaFoldDB" id="A0A6A6AXU4"/>
<evidence type="ECO:0000313" key="3">
    <source>
        <dbReference type="Proteomes" id="UP000799438"/>
    </source>
</evidence>
<dbReference type="GO" id="GO:0061672">
    <property type="term" value="C:glutathione hydrolase complex"/>
    <property type="evidence" value="ECO:0007669"/>
    <property type="project" value="TreeGrafter"/>
</dbReference>
<dbReference type="OrthoDB" id="444432at2759"/>
<evidence type="ECO:0000313" key="2">
    <source>
        <dbReference type="EMBL" id="KAF2135795.1"/>
    </source>
</evidence>
<organism evidence="2 3">
    <name type="scientific">Aplosporella prunicola CBS 121167</name>
    <dbReference type="NCBI Taxonomy" id="1176127"/>
    <lineage>
        <taxon>Eukaryota</taxon>
        <taxon>Fungi</taxon>
        <taxon>Dikarya</taxon>
        <taxon>Ascomycota</taxon>
        <taxon>Pezizomycotina</taxon>
        <taxon>Dothideomycetes</taxon>
        <taxon>Dothideomycetes incertae sedis</taxon>
        <taxon>Botryosphaeriales</taxon>
        <taxon>Aplosporellaceae</taxon>
        <taxon>Aplosporella</taxon>
    </lineage>
</organism>
<dbReference type="EMBL" id="ML995551">
    <property type="protein sequence ID" value="KAF2135795.1"/>
    <property type="molecule type" value="Genomic_DNA"/>
</dbReference>
<dbReference type="InterPro" id="IPR029055">
    <property type="entry name" value="Ntn_hydrolases_N"/>
</dbReference>
<dbReference type="CDD" id="cd01908">
    <property type="entry name" value="YafJ"/>
    <property type="match status" value="1"/>
</dbReference>
<name>A0A6A6AXU4_9PEZI</name>
<dbReference type="Pfam" id="PF13522">
    <property type="entry name" value="GATase_6"/>
    <property type="match status" value="1"/>
</dbReference>
<dbReference type="InterPro" id="IPR017932">
    <property type="entry name" value="GATase_2_dom"/>
</dbReference>
<protein>
    <recommendedName>
        <fullName evidence="1">Glutamine amidotransferase type-2 domain-containing protein</fullName>
    </recommendedName>
</protein>
<evidence type="ECO:0000259" key="1">
    <source>
        <dbReference type="PROSITE" id="PS51278"/>
    </source>
</evidence>
<accession>A0A6A6AXU4</accession>
<dbReference type="Proteomes" id="UP000799438">
    <property type="component" value="Unassembled WGS sequence"/>
</dbReference>
<dbReference type="GO" id="GO:0008242">
    <property type="term" value="F:omega peptidase activity"/>
    <property type="evidence" value="ECO:0007669"/>
    <property type="project" value="TreeGrafter"/>
</dbReference>
<feature type="domain" description="Glutamine amidotransferase type-2" evidence="1">
    <location>
        <begin position="2"/>
        <end position="307"/>
    </location>
</feature>
<proteinExistence type="predicted"/>
<dbReference type="GO" id="GO:0005737">
    <property type="term" value="C:cytoplasm"/>
    <property type="evidence" value="ECO:0007669"/>
    <property type="project" value="TreeGrafter"/>
</dbReference>
<keyword evidence="3" id="KW-1185">Reference proteome</keyword>
<dbReference type="GO" id="GO:0006751">
    <property type="term" value="P:glutathione catabolic process"/>
    <property type="evidence" value="ECO:0007669"/>
    <property type="project" value="TreeGrafter"/>
</dbReference>
<dbReference type="Gene3D" id="3.60.20.10">
    <property type="entry name" value="Glutamine Phosphoribosylpyrophosphate, subunit 1, domain 1"/>
    <property type="match status" value="1"/>
</dbReference>
<dbReference type="InterPro" id="IPR052373">
    <property type="entry name" value="Gamma-glu_amide_hydrolase"/>
</dbReference>
<gene>
    <name evidence="2" type="ORF">K452DRAFT_354234</name>
</gene>
<reference evidence="2" key="1">
    <citation type="journal article" date="2020" name="Stud. Mycol.">
        <title>101 Dothideomycetes genomes: a test case for predicting lifestyles and emergence of pathogens.</title>
        <authorList>
            <person name="Haridas S."/>
            <person name="Albert R."/>
            <person name="Binder M."/>
            <person name="Bloem J."/>
            <person name="Labutti K."/>
            <person name="Salamov A."/>
            <person name="Andreopoulos B."/>
            <person name="Baker S."/>
            <person name="Barry K."/>
            <person name="Bills G."/>
            <person name="Bluhm B."/>
            <person name="Cannon C."/>
            <person name="Castanera R."/>
            <person name="Culley D."/>
            <person name="Daum C."/>
            <person name="Ezra D."/>
            <person name="Gonzalez J."/>
            <person name="Henrissat B."/>
            <person name="Kuo A."/>
            <person name="Liang C."/>
            <person name="Lipzen A."/>
            <person name="Lutzoni F."/>
            <person name="Magnuson J."/>
            <person name="Mondo S."/>
            <person name="Nolan M."/>
            <person name="Ohm R."/>
            <person name="Pangilinan J."/>
            <person name="Park H.-J."/>
            <person name="Ramirez L."/>
            <person name="Alfaro M."/>
            <person name="Sun H."/>
            <person name="Tritt A."/>
            <person name="Yoshinaga Y."/>
            <person name="Zwiers L.-H."/>
            <person name="Turgeon B."/>
            <person name="Goodwin S."/>
            <person name="Spatafora J."/>
            <person name="Crous P."/>
            <person name="Grigoriev I."/>
        </authorList>
    </citation>
    <scope>NUCLEOTIDE SEQUENCE</scope>
    <source>
        <strain evidence="2">CBS 121167</strain>
    </source>
</reference>
<dbReference type="PANTHER" id="PTHR43187">
    <property type="entry name" value="GLUTAMINE AMIDOTRANSFERASE DUG3-RELATED"/>
    <property type="match status" value="1"/>
</dbReference>
<dbReference type="PROSITE" id="PS51278">
    <property type="entry name" value="GATASE_TYPE_2"/>
    <property type="match status" value="1"/>
</dbReference>
<dbReference type="RefSeq" id="XP_033391513.1">
    <property type="nucleotide sequence ID" value="XM_033545879.1"/>
</dbReference>